<comment type="domain">
    <text evidence="7">The HXXXXD motif is essential for acyltransferase activity and may constitute the binding site for the phosphate moiety of the glycerol-3-phosphate.</text>
</comment>
<evidence type="ECO:0000256" key="4">
    <source>
        <dbReference type="ARBA" id="ARBA00022679"/>
    </source>
</evidence>
<dbReference type="RefSeq" id="WP_114354425.1">
    <property type="nucleotide sequence ID" value="NZ_QPJJ01000021.1"/>
</dbReference>
<evidence type="ECO:0000256" key="2">
    <source>
        <dbReference type="ARBA" id="ARBA00008655"/>
    </source>
</evidence>
<dbReference type="SUPFAM" id="SSF69593">
    <property type="entry name" value="Glycerol-3-phosphate (1)-acyltransferase"/>
    <property type="match status" value="1"/>
</dbReference>
<dbReference type="AlphaFoldDB" id="A0A368X4Q7"/>
<comment type="similarity">
    <text evidence="2 7">Belongs to the 1-acyl-sn-glycerol-3-phosphate acyltransferase family.</text>
</comment>
<evidence type="ECO:0000313" key="9">
    <source>
        <dbReference type="EMBL" id="RCW63001.1"/>
    </source>
</evidence>
<dbReference type="OrthoDB" id="9803035at2"/>
<reference evidence="9 10" key="1">
    <citation type="submission" date="2018-07" db="EMBL/GenBank/DDBJ databases">
        <title>Genomic Encyclopedia of Type Strains, Phase IV (KMG-IV): sequencing the most valuable type-strain genomes for metagenomic binning, comparative biology and taxonomic classification.</title>
        <authorList>
            <person name="Goeker M."/>
        </authorList>
    </citation>
    <scope>NUCLEOTIDE SEQUENCE [LARGE SCALE GENOMIC DNA]</scope>
    <source>
        <strain evidence="9 10">DSM 27696</strain>
    </source>
</reference>
<name>A0A368X4Q7_9BACI</name>
<gene>
    <name evidence="9" type="ORF">DFR57_12139</name>
</gene>
<accession>A0A368X4Q7</accession>
<dbReference type="PANTHER" id="PTHR10434:SF64">
    <property type="entry name" value="1-ACYL-SN-GLYCEROL-3-PHOSPHATE ACYLTRANSFERASE-RELATED"/>
    <property type="match status" value="1"/>
</dbReference>
<keyword evidence="7" id="KW-1208">Phospholipid metabolism</keyword>
<dbReference type="InterPro" id="IPR004552">
    <property type="entry name" value="AGP_acyltrans"/>
</dbReference>
<keyword evidence="5 7" id="KW-0443">Lipid metabolism</keyword>
<dbReference type="Pfam" id="PF01553">
    <property type="entry name" value="Acyltransferase"/>
    <property type="match status" value="1"/>
</dbReference>
<sequence length="240" mass="27275">MRTLWIYTYAAIIVFNTLPKLRKVKKLSKEEKFNQQEEIFQTAQQVSEKVIKKTKTTVEVHGKENLPDGPALYVANHQGLFDILLLLGYLDRPIGFIAKKEIKRLPIISSWMEEIGCVFIDRANKREAIKVMAKGIENLKDGYSLVIFPEGTRSKGASLKEFKAGSLRLGTKAKVPIVPIAIDGTYHMLEGNDGAIKPAHVQMWIHKPIDPEVYQTQKNVEIMENISEEIRTTLLKNTKE</sequence>
<keyword evidence="10" id="KW-1185">Reference proteome</keyword>
<dbReference type="InterPro" id="IPR002123">
    <property type="entry name" value="Plipid/glycerol_acylTrfase"/>
</dbReference>
<dbReference type="CDD" id="cd07989">
    <property type="entry name" value="LPLAT_AGPAT-like"/>
    <property type="match status" value="1"/>
</dbReference>
<keyword evidence="3 7" id="KW-0444">Lipid biosynthesis</keyword>
<dbReference type="EC" id="2.3.1.51" evidence="7"/>
<evidence type="ECO:0000256" key="3">
    <source>
        <dbReference type="ARBA" id="ARBA00022516"/>
    </source>
</evidence>
<dbReference type="EMBL" id="QPJJ01000021">
    <property type="protein sequence ID" value="RCW63001.1"/>
    <property type="molecule type" value="Genomic_DNA"/>
</dbReference>
<evidence type="ECO:0000259" key="8">
    <source>
        <dbReference type="SMART" id="SM00563"/>
    </source>
</evidence>
<comment type="catalytic activity">
    <reaction evidence="7">
        <text>a 1-acyl-sn-glycero-3-phosphate + an acyl-CoA = a 1,2-diacyl-sn-glycero-3-phosphate + CoA</text>
        <dbReference type="Rhea" id="RHEA:19709"/>
        <dbReference type="ChEBI" id="CHEBI:57287"/>
        <dbReference type="ChEBI" id="CHEBI:57970"/>
        <dbReference type="ChEBI" id="CHEBI:58342"/>
        <dbReference type="ChEBI" id="CHEBI:58608"/>
        <dbReference type="EC" id="2.3.1.51"/>
    </reaction>
</comment>
<comment type="caution">
    <text evidence="9">The sequence shown here is derived from an EMBL/GenBank/DDBJ whole genome shotgun (WGS) entry which is preliminary data.</text>
</comment>
<keyword evidence="6 7" id="KW-0012">Acyltransferase</keyword>
<dbReference type="GO" id="GO:0003841">
    <property type="term" value="F:1-acylglycerol-3-phosphate O-acyltransferase activity"/>
    <property type="evidence" value="ECO:0007669"/>
    <property type="project" value="UniProtKB-UniRule"/>
</dbReference>
<keyword evidence="7" id="KW-0594">Phospholipid biosynthesis</keyword>
<protein>
    <recommendedName>
        <fullName evidence="7">1-acyl-sn-glycerol-3-phosphate acyltransferase</fullName>
        <ecNumber evidence="7">2.3.1.51</ecNumber>
    </recommendedName>
</protein>
<dbReference type="GO" id="GO:0016020">
    <property type="term" value="C:membrane"/>
    <property type="evidence" value="ECO:0007669"/>
    <property type="project" value="InterPro"/>
</dbReference>
<evidence type="ECO:0000256" key="5">
    <source>
        <dbReference type="ARBA" id="ARBA00023098"/>
    </source>
</evidence>
<evidence type="ECO:0000256" key="6">
    <source>
        <dbReference type="ARBA" id="ARBA00023315"/>
    </source>
</evidence>
<dbReference type="Proteomes" id="UP000252585">
    <property type="component" value="Unassembled WGS sequence"/>
</dbReference>
<dbReference type="GO" id="GO:0006654">
    <property type="term" value="P:phosphatidic acid biosynthetic process"/>
    <property type="evidence" value="ECO:0007669"/>
    <property type="project" value="TreeGrafter"/>
</dbReference>
<comment type="pathway">
    <text evidence="1">Lipid metabolism.</text>
</comment>
<dbReference type="PANTHER" id="PTHR10434">
    <property type="entry name" value="1-ACYL-SN-GLYCEROL-3-PHOSPHATE ACYLTRANSFERASE"/>
    <property type="match status" value="1"/>
</dbReference>
<evidence type="ECO:0000256" key="1">
    <source>
        <dbReference type="ARBA" id="ARBA00005189"/>
    </source>
</evidence>
<evidence type="ECO:0000256" key="7">
    <source>
        <dbReference type="RuleBase" id="RU361267"/>
    </source>
</evidence>
<dbReference type="SMART" id="SM00563">
    <property type="entry name" value="PlsC"/>
    <property type="match status" value="1"/>
</dbReference>
<evidence type="ECO:0000313" key="10">
    <source>
        <dbReference type="Proteomes" id="UP000252585"/>
    </source>
</evidence>
<keyword evidence="4 7" id="KW-0808">Transferase</keyword>
<proteinExistence type="inferred from homology"/>
<dbReference type="NCBIfam" id="TIGR00530">
    <property type="entry name" value="AGP_acyltrn"/>
    <property type="match status" value="1"/>
</dbReference>
<feature type="domain" description="Phospholipid/glycerol acyltransferase" evidence="8">
    <location>
        <begin position="71"/>
        <end position="185"/>
    </location>
</feature>
<organism evidence="9 10">
    <name type="scientific">Saliterribacillus persicus</name>
    <dbReference type="NCBI Taxonomy" id="930114"/>
    <lineage>
        <taxon>Bacteria</taxon>
        <taxon>Bacillati</taxon>
        <taxon>Bacillota</taxon>
        <taxon>Bacilli</taxon>
        <taxon>Bacillales</taxon>
        <taxon>Bacillaceae</taxon>
        <taxon>Saliterribacillus</taxon>
    </lineage>
</organism>